<name>A0A0G0SAN8_9BACT</name>
<organism evidence="1 2">
    <name type="scientific">Candidatus Falkowbacteria bacterium GW2011_GWF2_39_8</name>
    <dbReference type="NCBI Taxonomy" id="1618642"/>
    <lineage>
        <taxon>Bacteria</taxon>
        <taxon>Candidatus Falkowiibacteriota</taxon>
    </lineage>
</organism>
<protein>
    <submittedName>
        <fullName evidence="1">Uncharacterized protein</fullName>
    </submittedName>
</protein>
<comment type="caution">
    <text evidence="1">The sequence shown here is derived from an EMBL/GenBank/DDBJ whole genome shotgun (WGS) entry which is preliminary data.</text>
</comment>
<evidence type="ECO:0000313" key="2">
    <source>
        <dbReference type="Proteomes" id="UP000034137"/>
    </source>
</evidence>
<accession>A0A0G0SAN8</accession>
<dbReference type="Proteomes" id="UP000034137">
    <property type="component" value="Unassembled WGS sequence"/>
</dbReference>
<dbReference type="AlphaFoldDB" id="A0A0G0SAN8"/>
<proteinExistence type="predicted"/>
<gene>
    <name evidence="1" type="ORF">UT64_C0049G0004</name>
</gene>
<reference evidence="1 2" key="1">
    <citation type="journal article" date="2015" name="Nature">
        <title>rRNA introns, odd ribosomes, and small enigmatic genomes across a large radiation of phyla.</title>
        <authorList>
            <person name="Brown C.T."/>
            <person name="Hug L.A."/>
            <person name="Thomas B.C."/>
            <person name="Sharon I."/>
            <person name="Castelle C.J."/>
            <person name="Singh A."/>
            <person name="Wilkins M.J."/>
            <person name="Williams K.H."/>
            <person name="Banfield J.F."/>
        </authorList>
    </citation>
    <scope>NUCLEOTIDE SEQUENCE [LARGE SCALE GENOMIC DNA]</scope>
</reference>
<sequence length="229" mass="26163">MGPIPNTPTKNMLNQEIYLQPIESGNEEIEKEYADAKGELEKIFDKNPVAEYRINEIIKRIKPIINNVDNADLIMADLSDCKNITNKPEFIEKVFCIIKPLVDIKINNSIKISGDRDFIEVSEALSYGIDGEEVHIHLVPEGKVNLLESIELGLKKLAEIVKENETIKIITATSTLVERNPRVVKLFGFTVDGKIDETTRQRHFAGEKREVWAAHMTREDFLNRYSIKQ</sequence>
<dbReference type="EMBL" id="LBXO01000049">
    <property type="protein sequence ID" value="KKR31830.1"/>
    <property type="molecule type" value="Genomic_DNA"/>
</dbReference>
<evidence type="ECO:0000313" key="1">
    <source>
        <dbReference type="EMBL" id="KKR31830.1"/>
    </source>
</evidence>